<evidence type="ECO:0000256" key="2">
    <source>
        <dbReference type="PROSITE-ProRule" id="PRU00252"/>
    </source>
</evidence>
<dbReference type="AlphaFoldDB" id="A0A0A9FFP6"/>
<accession>A0A0A9FFP6</accession>
<reference evidence="4" key="1">
    <citation type="submission" date="2014-09" db="EMBL/GenBank/DDBJ databases">
        <authorList>
            <person name="Magalhaes I.L.F."/>
            <person name="Oliveira U."/>
            <person name="Santos F.R."/>
            <person name="Vidigal T.H.D.A."/>
            <person name="Brescovit A.D."/>
            <person name="Santos A.J."/>
        </authorList>
    </citation>
    <scope>NUCLEOTIDE SEQUENCE</scope>
    <source>
        <tissue evidence="4">Shoot tissue taken approximately 20 cm above the soil surface</tissue>
    </source>
</reference>
<feature type="compositionally biased region" description="Low complexity" evidence="3">
    <location>
        <begin position="20"/>
        <end position="32"/>
    </location>
</feature>
<evidence type="ECO:0000256" key="1">
    <source>
        <dbReference type="ARBA" id="ARBA00023125"/>
    </source>
</evidence>
<dbReference type="GO" id="GO:0003697">
    <property type="term" value="F:single-stranded DNA binding"/>
    <property type="evidence" value="ECO:0007669"/>
    <property type="project" value="InterPro"/>
</dbReference>
<keyword evidence="1 2" id="KW-0238">DNA-binding</keyword>
<dbReference type="GO" id="GO:0006264">
    <property type="term" value="P:mitochondrial DNA replication"/>
    <property type="evidence" value="ECO:0007669"/>
    <property type="project" value="TreeGrafter"/>
</dbReference>
<dbReference type="EMBL" id="GBRH01186769">
    <property type="protein sequence ID" value="JAE11127.1"/>
    <property type="molecule type" value="Transcribed_RNA"/>
</dbReference>
<dbReference type="PANTHER" id="PTHR10302">
    <property type="entry name" value="SINGLE-STRANDED DNA-BINDING PROTEIN"/>
    <property type="match status" value="1"/>
</dbReference>
<evidence type="ECO:0000256" key="3">
    <source>
        <dbReference type="SAM" id="MobiDB-lite"/>
    </source>
</evidence>
<dbReference type="PROSITE" id="PS50935">
    <property type="entry name" value="SSB"/>
    <property type="match status" value="1"/>
</dbReference>
<evidence type="ECO:0000313" key="4">
    <source>
        <dbReference type="EMBL" id="JAE11127.1"/>
    </source>
</evidence>
<reference evidence="4" key="2">
    <citation type="journal article" date="2015" name="Data Brief">
        <title>Shoot transcriptome of the giant reed, Arundo donax.</title>
        <authorList>
            <person name="Barrero R.A."/>
            <person name="Guerrero F.D."/>
            <person name="Moolhuijzen P."/>
            <person name="Goolsby J.A."/>
            <person name="Tidwell J."/>
            <person name="Bellgard S.E."/>
            <person name="Bellgard M.I."/>
        </authorList>
    </citation>
    <scope>NUCLEOTIDE SEQUENCE</scope>
    <source>
        <tissue evidence="4">Shoot tissue taken approximately 20 cm above the soil surface</tissue>
    </source>
</reference>
<sequence length="426" mass="47201">MQHHLSRLLKHRLLLPAVSTPSAAAAFSTSKRPSARRAKPPPAAPAAQPAEKAGDDGAASQEAVRTAGEAAAAWQREKLPGELPRPSTIPFQPRVANTVRLVGTVGAPVQMQRMPDGRFSAVSVLVQDRRVDFPKFWIPVIFQDDLAQVAASHLKENDLVFVSGQLTGDVPPFKLTDGQANIQVLAHLLSFVDSKASVPDAIMDEEEEFMEVVEVEKEVEEKKVSHKYTPGTVSGAPSSRYNGYKSKVDKFNKLWNDVIARPLDWIDNRPLKKNGCKSAKYPDFKNKVSQEALWLDSAPKTVLDRLDDLVFSSGYDAGRKDKPFGSDAWKGTGTNWSKFRNSPDASAVSKQKLEEELWRDLVDNPGNWWDNRSDKFTPKHPDFKHKESGNALWIGTKSPQWAISALPSLKFKRASTGSRKQETLLS</sequence>
<dbReference type="InterPro" id="IPR012340">
    <property type="entry name" value="NA-bd_OB-fold"/>
</dbReference>
<proteinExistence type="predicted"/>
<dbReference type="Gene3D" id="2.40.50.140">
    <property type="entry name" value="Nucleic acid-binding proteins"/>
    <property type="match status" value="1"/>
</dbReference>
<dbReference type="InterPro" id="IPR011344">
    <property type="entry name" value="ssDNA-bd"/>
</dbReference>
<dbReference type="FunFam" id="2.40.50.140:FF:000330">
    <property type="entry name" value="Protein OSB2 chloroplastic"/>
    <property type="match status" value="1"/>
</dbReference>
<dbReference type="SUPFAM" id="SSF50249">
    <property type="entry name" value="Nucleic acid-binding proteins"/>
    <property type="match status" value="1"/>
</dbReference>
<feature type="region of interest" description="Disordered" evidence="3">
    <location>
        <begin position="20"/>
        <end position="62"/>
    </location>
</feature>
<protein>
    <submittedName>
        <fullName evidence="4">Uncharacterized protein</fullName>
    </submittedName>
</protein>
<name>A0A0A9FFP6_ARUDO</name>
<dbReference type="InterPro" id="IPR000424">
    <property type="entry name" value="Primosome_PriB/ssb"/>
</dbReference>
<organism evidence="4">
    <name type="scientific">Arundo donax</name>
    <name type="common">Giant reed</name>
    <name type="synonym">Donax arundinaceus</name>
    <dbReference type="NCBI Taxonomy" id="35708"/>
    <lineage>
        <taxon>Eukaryota</taxon>
        <taxon>Viridiplantae</taxon>
        <taxon>Streptophyta</taxon>
        <taxon>Embryophyta</taxon>
        <taxon>Tracheophyta</taxon>
        <taxon>Spermatophyta</taxon>
        <taxon>Magnoliopsida</taxon>
        <taxon>Liliopsida</taxon>
        <taxon>Poales</taxon>
        <taxon>Poaceae</taxon>
        <taxon>PACMAD clade</taxon>
        <taxon>Arundinoideae</taxon>
        <taxon>Arundineae</taxon>
        <taxon>Arundo</taxon>
    </lineage>
</organism>
<dbReference type="GO" id="GO:0042645">
    <property type="term" value="C:mitochondrial nucleoid"/>
    <property type="evidence" value="ECO:0007669"/>
    <property type="project" value="TreeGrafter"/>
</dbReference>
<dbReference type="PANTHER" id="PTHR10302:SF23">
    <property type="entry name" value="PROTEIN OSB4, CHLOROPLASTIC"/>
    <property type="match status" value="1"/>
</dbReference>